<dbReference type="GO" id="GO:0016787">
    <property type="term" value="F:hydrolase activity"/>
    <property type="evidence" value="ECO:0007669"/>
    <property type="project" value="UniProtKB-KW"/>
</dbReference>
<dbReference type="STRING" id="1802689.A3F25_02105"/>
<proteinExistence type="predicted"/>
<evidence type="ECO:0000313" key="5">
    <source>
        <dbReference type="Proteomes" id="UP000177478"/>
    </source>
</evidence>
<dbReference type="PROSITE" id="PS51462">
    <property type="entry name" value="NUDIX"/>
    <property type="match status" value="1"/>
</dbReference>
<comment type="cofactor">
    <cofactor evidence="1">
        <name>Mg(2+)</name>
        <dbReference type="ChEBI" id="CHEBI:18420"/>
    </cofactor>
</comment>
<comment type="caution">
    <text evidence="4">The sequence shown here is derived from an EMBL/GenBank/DDBJ whole genome shotgun (WGS) entry which is preliminary data.</text>
</comment>
<evidence type="ECO:0000259" key="3">
    <source>
        <dbReference type="PROSITE" id="PS51462"/>
    </source>
</evidence>
<dbReference type="EMBL" id="MGKD01000019">
    <property type="protein sequence ID" value="OGN19396.1"/>
    <property type="molecule type" value="Genomic_DNA"/>
</dbReference>
<evidence type="ECO:0000256" key="2">
    <source>
        <dbReference type="ARBA" id="ARBA00022801"/>
    </source>
</evidence>
<gene>
    <name evidence="4" type="ORF">A3F25_02105</name>
</gene>
<dbReference type="Proteomes" id="UP000177478">
    <property type="component" value="Unassembled WGS sequence"/>
</dbReference>
<dbReference type="InterPro" id="IPR015797">
    <property type="entry name" value="NUDIX_hydrolase-like_dom_sf"/>
</dbReference>
<organism evidence="4 5">
    <name type="scientific">Candidatus Yanofskybacteria bacterium RIFCSPHIGHO2_12_FULL_45_19b</name>
    <dbReference type="NCBI Taxonomy" id="1802689"/>
    <lineage>
        <taxon>Bacteria</taxon>
        <taxon>Candidatus Yanofskyibacteriota</taxon>
    </lineage>
</organism>
<evidence type="ECO:0000313" key="4">
    <source>
        <dbReference type="EMBL" id="OGN19396.1"/>
    </source>
</evidence>
<dbReference type="Pfam" id="PF00293">
    <property type="entry name" value="NUDIX"/>
    <property type="match status" value="1"/>
</dbReference>
<dbReference type="SUPFAM" id="SSF55811">
    <property type="entry name" value="Nudix"/>
    <property type="match status" value="1"/>
</dbReference>
<dbReference type="Gene3D" id="3.90.79.10">
    <property type="entry name" value="Nucleoside Triphosphate Pyrophosphohydrolase"/>
    <property type="match status" value="1"/>
</dbReference>
<dbReference type="AlphaFoldDB" id="A0A1F8G3S8"/>
<dbReference type="InterPro" id="IPR000086">
    <property type="entry name" value="NUDIX_hydrolase_dom"/>
</dbReference>
<name>A0A1F8G3S8_9BACT</name>
<dbReference type="PANTHER" id="PTHR43046:SF14">
    <property type="entry name" value="MUTT_NUDIX FAMILY PROTEIN"/>
    <property type="match status" value="1"/>
</dbReference>
<keyword evidence="2" id="KW-0378">Hydrolase</keyword>
<dbReference type="PROSITE" id="PS00893">
    <property type="entry name" value="NUDIX_BOX"/>
    <property type="match status" value="1"/>
</dbReference>
<feature type="domain" description="Nudix hydrolase" evidence="3">
    <location>
        <begin position="6"/>
        <end position="137"/>
    </location>
</feature>
<protein>
    <recommendedName>
        <fullName evidence="3">Nudix hydrolase domain-containing protein</fullName>
    </recommendedName>
</protein>
<dbReference type="PANTHER" id="PTHR43046">
    <property type="entry name" value="GDP-MANNOSE MANNOSYL HYDROLASE"/>
    <property type="match status" value="1"/>
</dbReference>
<dbReference type="InterPro" id="IPR020084">
    <property type="entry name" value="NUDIX_hydrolase_CS"/>
</dbReference>
<sequence length="148" mass="16614">MSKYEGLVEAVAAPIIVNDNGKILLIKSHKWGDKYLIPGGHIEIGETIFETAEREGKEETGLELSAQNCVNIGELIYDPDYHRKAHLIYFHIVCKVVSGEVSLDGRELKEFIWADPQKALALDFVAGIKRSIQNYIDGVEINVESIRF</sequence>
<evidence type="ECO:0000256" key="1">
    <source>
        <dbReference type="ARBA" id="ARBA00001946"/>
    </source>
</evidence>
<accession>A0A1F8G3S8</accession>
<reference evidence="4 5" key="1">
    <citation type="journal article" date="2016" name="Nat. Commun.">
        <title>Thousands of microbial genomes shed light on interconnected biogeochemical processes in an aquifer system.</title>
        <authorList>
            <person name="Anantharaman K."/>
            <person name="Brown C.T."/>
            <person name="Hug L.A."/>
            <person name="Sharon I."/>
            <person name="Castelle C.J."/>
            <person name="Probst A.J."/>
            <person name="Thomas B.C."/>
            <person name="Singh A."/>
            <person name="Wilkins M.J."/>
            <person name="Karaoz U."/>
            <person name="Brodie E.L."/>
            <person name="Williams K.H."/>
            <person name="Hubbard S.S."/>
            <person name="Banfield J.F."/>
        </authorList>
    </citation>
    <scope>NUCLEOTIDE SEQUENCE [LARGE SCALE GENOMIC DNA]</scope>
</reference>